<sequence length="376" mass="40971">MSQGIPLKDAALNAARVTQIAAALSTVHPEFDADGFTAAVTAALPPLGLKQRISCVADYLAQFLPTDFEQAITIILAALPPHDDADYSGSDFGVYTYAPYSDFVARYGCTAQHLETSLTSLREMTKHFSAEDAVRHFINAFPDATMKFVHQWSLDKDYHVRRLASEGTRPVLPWSPRITLEPSAAIPVLDNLHGDSSRFVVMSVANHLNDLSRSDPDLVIATLARWRSGKDHDDKSFAFLTRQALRTLVKGGDPRAFEFLGFATEPAARVSDLMLTAARIPIGGVLEIGFTVCSPVPESVVIDYVVRYPRPSGGYGEAVFKFKTLALSAGQPQHFTRGQHMRPTAGRTLTPGSGSVSIQVNGKRLAESNFELLPAR</sequence>
<dbReference type="Proteomes" id="UP000266677">
    <property type="component" value="Unassembled WGS sequence"/>
</dbReference>
<proteinExistence type="predicted"/>
<reference evidence="2 3" key="1">
    <citation type="submission" date="2018-09" db="EMBL/GenBank/DDBJ databases">
        <title>YIM PH21274 draft genome.</title>
        <authorList>
            <person name="Miao C."/>
        </authorList>
    </citation>
    <scope>NUCLEOTIDE SEQUENCE [LARGE SCALE GENOMIC DNA]</scope>
    <source>
        <strain evidence="2 3">YIM PH 21724</strain>
    </source>
</reference>
<dbReference type="OrthoDB" id="9797162at2"/>
<dbReference type="SUPFAM" id="SSF48371">
    <property type="entry name" value="ARM repeat"/>
    <property type="match status" value="1"/>
</dbReference>
<evidence type="ECO:0000313" key="2">
    <source>
        <dbReference type="EMBL" id="RJO77628.1"/>
    </source>
</evidence>
<keyword evidence="3" id="KW-1185">Reference proteome</keyword>
<dbReference type="Gene3D" id="1.25.40.290">
    <property type="entry name" value="ARM repeat domains"/>
    <property type="match status" value="1"/>
</dbReference>
<feature type="region of interest" description="Disordered" evidence="1">
    <location>
        <begin position="335"/>
        <end position="357"/>
    </location>
</feature>
<gene>
    <name evidence="2" type="ORF">D5S18_07785</name>
</gene>
<dbReference type="InterPro" id="IPR016024">
    <property type="entry name" value="ARM-type_fold"/>
</dbReference>
<evidence type="ECO:0000313" key="3">
    <source>
        <dbReference type="Proteomes" id="UP000266677"/>
    </source>
</evidence>
<accession>A0A3A4KC00</accession>
<evidence type="ECO:0000256" key="1">
    <source>
        <dbReference type="SAM" id="MobiDB-lite"/>
    </source>
</evidence>
<protein>
    <submittedName>
        <fullName evidence="2">DNA alkylation repair protein</fullName>
    </submittedName>
</protein>
<name>A0A3A4KC00_9NOCA</name>
<organism evidence="2 3">
    <name type="scientific">Nocardia panacis</name>
    <dbReference type="NCBI Taxonomy" id="2340916"/>
    <lineage>
        <taxon>Bacteria</taxon>
        <taxon>Bacillati</taxon>
        <taxon>Actinomycetota</taxon>
        <taxon>Actinomycetes</taxon>
        <taxon>Mycobacteriales</taxon>
        <taxon>Nocardiaceae</taxon>
        <taxon>Nocardia</taxon>
    </lineage>
</organism>
<dbReference type="AlphaFoldDB" id="A0A3A4KC00"/>
<comment type="caution">
    <text evidence="2">The sequence shown here is derived from an EMBL/GenBank/DDBJ whole genome shotgun (WGS) entry which is preliminary data.</text>
</comment>
<dbReference type="RefSeq" id="WP_120039153.1">
    <property type="nucleotide sequence ID" value="NZ_QZFU01000015.1"/>
</dbReference>
<dbReference type="EMBL" id="QZFU01000015">
    <property type="protein sequence ID" value="RJO77628.1"/>
    <property type="molecule type" value="Genomic_DNA"/>
</dbReference>